<dbReference type="RefSeq" id="WP_168958772.1">
    <property type="nucleotide sequence ID" value="NZ_CP098604.1"/>
</dbReference>
<keyword evidence="4 5" id="KW-0472">Membrane</keyword>
<dbReference type="InterPro" id="IPR052173">
    <property type="entry name" value="Beta-lactam_resp_regulator"/>
</dbReference>
<dbReference type="InterPro" id="IPR037682">
    <property type="entry name" value="TonB_C"/>
</dbReference>
<feature type="transmembrane region" description="Helical" evidence="5">
    <location>
        <begin position="180"/>
        <end position="201"/>
    </location>
</feature>
<evidence type="ECO:0000259" key="6">
    <source>
        <dbReference type="PROSITE" id="PS52015"/>
    </source>
</evidence>
<keyword evidence="2 5" id="KW-0812">Transmembrane</keyword>
<dbReference type="GO" id="GO:0055085">
    <property type="term" value="P:transmembrane transport"/>
    <property type="evidence" value="ECO:0007669"/>
    <property type="project" value="InterPro"/>
</dbReference>
<protein>
    <submittedName>
        <fullName evidence="8">TonB family protein</fullName>
    </submittedName>
</protein>
<evidence type="ECO:0000256" key="2">
    <source>
        <dbReference type="ARBA" id="ARBA00022692"/>
    </source>
</evidence>
<dbReference type="Gene3D" id="3.30.1150.10">
    <property type="match status" value="1"/>
</dbReference>
<dbReference type="PROSITE" id="PS52015">
    <property type="entry name" value="TONB_CTD"/>
    <property type="match status" value="1"/>
</dbReference>
<feature type="domain" description="TonB C-terminal" evidence="6">
    <location>
        <begin position="316"/>
        <end position="412"/>
    </location>
</feature>
<evidence type="ECO:0000313" key="7">
    <source>
        <dbReference type="EMBL" id="CAD0311722.1"/>
    </source>
</evidence>
<dbReference type="InterPro" id="IPR008756">
    <property type="entry name" value="Peptidase_M56"/>
</dbReference>
<dbReference type="CDD" id="cd07341">
    <property type="entry name" value="M56_BlaR1_MecR1_like"/>
    <property type="match status" value="1"/>
</dbReference>
<evidence type="ECO:0000313" key="8">
    <source>
        <dbReference type="EMBL" id="NMI22801.1"/>
    </source>
</evidence>
<dbReference type="EMBL" id="LR828261">
    <property type="protein sequence ID" value="CAD0311722.1"/>
    <property type="molecule type" value="Genomic_DNA"/>
</dbReference>
<dbReference type="GO" id="GO:0016020">
    <property type="term" value="C:membrane"/>
    <property type="evidence" value="ECO:0007669"/>
    <property type="project" value="UniProtKB-SubCell"/>
</dbReference>
<feature type="transmembrane region" description="Helical" evidence="5">
    <location>
        <begin position="84"/>
        <end position="107"/>
    </location>
</feature>
<dbReference type="EMBL" id="SMDX01000016">
    <property type="protein sequence ID" value="NMI22801.1"/>
    <property type="molecule type" value="Genomic_DNA"/>
</dbReference>
<sequence length="447" mass="48000">MSPDTLVPLLLRPTLYTAAALSICLLLRRPLRGWLGATAAYAIWACVPLALLAAVLPSPQSDVALLKVPLLAAMPALSNAHDGATAWTTLALAVWLTGAALMAAMLWRRQHRFVRSLGPLYALDNAVWSATHDAGLPASLGIWRPRIVVPSDFTTRYCAAERALVLAHERLHLRRGDLHANLLAALMLCIGWFNPLMHLAWRAFRLDQELACDAAVLAQHPGKRRSYATAMLKTQLGAGCTPLACHWAASHPLTQRIAALRKPLKDARRSRWSGGGVLLLAVTLSAAAWALQPARIAAASYAAPADNDAAGVTRMRESNYADFTTMRPPKYPAPAFDGGIEGFVELQMEVDPGGVPQHIAVVRSTPAGVFDQAVLDAARQWRLKPAYAQGKAIASNVRVPVKFELDAPEQTTKTANASASAARSDAPPSERLAGCAWPGCAMQEALR</sequence>
<feature type="transmembrane region" description="Helical" evidence="5">
    <location>
        <begin position="34"/>
        <end position="56"/>
    </location>
</feature>
<evidence type="ECO:0000256" key="3">
    <source>
        <dbReference type="ARBA" id="ARBA00022989"/>
    </source>
</evidence>
<keyword evidence="3 5" id="KW-1133">Transmembrane helix</keyword>
<dbReference type="NCBIfam" id="TIGR01352">
    <property type="entry name" value="tonB_Cterm"/>
    <property type="match status" value="1"/>
</dbReference>
<organism evidence="7">
    <name type="scientific">Xanthomonas hortorum pv. pelargonii</name>
    <dbReference type="NCBI Taxonomy" id="453602"/>
    <lineage>
        <taxon>Bacteria</taxon>
        <taxon>Pseudomonadati</taxon>
        <taxon>Pseudomonadota</taxon>
        <taxon>Gammaproteobacteria</taxon>
        <taxon>Lysobacterales</taxon>
        <taxon>Lysobacteraceae</taxon>
        <taxon>Xanthomonas</taxon>
    </lineage>
</organism>
<evidence type="ECO:0000256" key="4">
    <source>
        <dbReference type="ARBA" id="ARBA00023136"/>
    </source>
</evidence>
<reference evidence="8" key="3">
    <citation type="journal article" date="2020" name="Syst. Appl. Microbiol.">
        <title>Clarifying the taxonomy of the causal agent of bacterial leaf spot of lettuce through a polyphasic approach reveals that Xanthomonas cynarae Trebaol et al. 2000 emend. Timilsina et al. 2019 is a later heterotypic synonym of Xanthomonas hortorum Vauterin et al. 1995.</title>
        <authorList>
            <person name="Moriniere L."/>
            <person name="Burlet A."/>
            <person name="Rosenthal E.R."/>
            <person name="Nesme X."/>
            <person name="Portier P."/>
            <person name="Bull C.T."/>
            <person name="Lavire C."/>
            <person name="Fischer-Le Saux M."/>
            <person name="Bertolla F."/>
        </authorList>
    </citation>
    <scope>NUCLEOTIDE SEQUENCE</scope>
    <source>
        <strain evidence="8">CFBP2533</strain>
    </source>
</reference>
<name>A0A6V7C9H5_9XANT</name>
<proteinExistence type="predicted"/>
<dbReference type="Proteomes" id="UP000548771">
    <property type="component" value="Unassembled WGS sequence"/>
</dbReference>
<accession>A0A6V7C9H5</accession>
<dbReference type="PANTHER" id="PTHR34978:SF3">
    <property type="entry name" value="SLR0241 PROTEIN"/>
    <property type="match status" value="1"/>
</dbReference>
<dbReference type="SUPFAM" id="SSF74653">
    <property type="entry name" value="TolA/TonB C-terminal domain"/>
    <property type="match status" value="1"/>
</dbReference>
<evidence type="ECO:0000256" key="1">
    <source>
        <dbReference type="ARBA" id="ARBA00004167"/>
    </source>
</evidence>
<comment type="subcellular location">
    <subcellularLocation>
        <location evidence="1">Membrane</location>
        <topology evidence="1">Single-pass membrane protein</topology>
    </subcellularLocation>
</comment>
<dbReference type="EMBL" id="LR828261">
    <property type="protein sequence ID" value="CAD0311731.1"/>
    <property type="molecule type" value="Genomic_DNA"/>
</dbReference>
<feature type="transmembrane region" description="Helical" evidence="5">
    <location>
        <begin position="6"/>
        <end position="27"/>
    </location>
</feature>
<dbReference type="PANTHER" id="PTHR34978">
    <property type="entry name" value="POSSIBLE SENSOR-TRANSDUCER PROTEIN BLAR"/>
    <property type="match status" value="1"/>
</dbReference>
<reference evidence="9" key="2">
    <citation type="journal article" date="2020" name="Syst. Appl. Microbiol.">
        <title>Clarifying the taxonomy of the causal agent of bacterial leaf spot of lettuce through a polyphasic approach reveals that Xanthomonas cynarae Trebaol et al. 2000 emend. Timilsina et al. 2019 is a later heterotypic synonym of Xanthomonas hortorum Vauterin et al. 1995.</title>
        <authorList>
            <person name="Moriniere L."/>
            <person name="Burlet A."/>
            <person name="Rosenthal E.R."/>
            <person name="Nesme X."/>
            <person name="Portier P."/>
            <person name="Bull C.T."/>
            <person name="Lavire C."/>
            <person name="Fischer-Le Saux M."/>
            <person name="Bertolla F."/>
        </authorList>
    </citation>
    <scope>NUCLEOTIDE SEQUENCE [LARGE SCALE GENOMIC DNA]</scope>
    <source>
        <strain evidence="9">CFBP2533</strain>
    </source>
</reference>
<dbReference type="Pfam" id="PF03544">
    <property type="entry name" value="TonB_C"/>
    <property type="match status" value="1"/>
</dbReference>
<dbReference type="Pfam" id="PF05569">
    <property type="entry name" value="Peptidase_M56"/>
    <property type="match status" value="1"/>
</dbReference>
<gene>
    <name evidence="7" type="ORF">CFBP2533_10660</name>
    <name evidence="8" type="ORF">E1J24_13340</name>
</gene>
<reference evidence="8" key="1">
    <citation type="submission" date="2019-03" db="EMBL/GenBank/DDBJ databases">
        <authorList>
            <person name="Moriniere L."/>
            <person name="Burlet A."/>
            <person name="Rosenthal E."/>
            <person name="Portier P."/>
            <person name="Lavire C."/>
            <person name="Nesme X."/>
            <person name="Bull C.T."/>
            <person name="Le Saux M."/>
            <person name="Bertolla F."/>
        </authorList>
    </citation>
    <scope>NUCLEOTIDE SEQUENCE</scope>
    <source>
        <strain evidence="8">CFBP2533</strain>
    </source>
</reference>
<dbReference type="InterPro" id="IPR006260">
    <property type="entry name" value="TonB/TolA_C"/>
</dbReference>
<reference evidence="7" key="4">
    <citation type="submission" date="2020-07" db="EMBL/GenBank/DDBJ databases">
        <authorList>
            <person name="Pothier F. J."/>
        </authorList>
    </citation>
    <scope>NUCLEOTIDE SEQUENCE</scope>
    <source>
        <strain evidence="7">CFBP 2533</strain>
    </source>
</reference>
<evidence type="ECO:0000256" key="5">
    <source>
        <dbReference type="SAM" id="Phobius"/>
    </source>
</evidence>
<evidence type="ECO:0000313" key="9">
    <source>
        <dbReference type="Proteomes" id="UP000548771"/>
    </source>
</evidence>
<dbReference type="AlphaFoldDB" id="A0A6V7C9H5"/>